<evidence type="ECO:0000259" key="1">
    <source>
        <dbReference type="Pfam" id="PF04167"/>
    </source>
</evidence>
<dbReference type="Proteomes" id="UP001499987">
    <property type="component" value="Unassembled WGS sequence"/>
</dbReference>
<gene>
    <name evidence="2" type="ORF">GCM10009663_75390</name>
</gene>
<protein>
    <recommendedName>
        <fullName evidence="1">DUF402 domain-containing protein</fullName>
    </recommendedName>
</protein>
<sequence length="230" mass="25576">MTVPAGPGLGARFPPGATVVRRDIHHGKVWSAQPYRAITDTGTVLHLAYWPGIRSLAPTAWTTALRTGDDTARKNGLHDLAAGTWELGPWTWQHTVVRARFEPGECFSLHYFQDPVTARPLRLYVNFERPVVRSGAGIDTLDLLVDLVVEPDLSGWWWKDQDEYEQGRRLGFVTDADHRMVERARERALGLLQDRAGPFAEPWPAWTPDAAWPLPILPEGATCGSVPPAS</sequence>
<feature type="domain" description="DUF402" evidence="1">
    <location>
        <begin position="92"/>
        <end position="194"/>
    </location>
</feature>
<evidence type="ECO:0000313" key="3">
    <source>
        <dbReference type="Proteomes" id="UP001499987"/>
    </source>
</evidence>
<keyword evidence="3" id="KW-1185">Reference proteome</keyword>
<evidence type="ECO:0000313" key="2">
    <source>
        <dbReference type="EMBL" id="GAA1125764.1"/>
    </source>
</evidence>
<proteinExistence type="predicted"/>
<reference evidence="2 3" key="1">
    <citation type="journal article" date="2019" name="Int. J. Syst. Evol. Microbiol.">
        <title>The Global Catalogue of Microorganisms (GCM) 10K type strain sequencing project: providing services to taxonomists for standard genome sequencing and annotation.</title>
        <authorList>
            <consortium name="The Broad Institute Genomics Platform"/>
            <consortium name="The Broad Institute Genome Sequencing Center for Infectious Disease"/>
            <person name="Wu L."/>
            <person name="Ma J."/>
        </authorList>
    </citation>
    <scope>NUCLEOTIDE SEQUENCE [LARGE SCALE GENOMIC DNA]</scope>
    <source>
        <strain evidence="2 3">JCM 13002</strain>
    </source>
</reference>
<name>A0ABN1U6Z4_9ACTN</name>
<dbReference type="Gene3D" id="2.40.380.10">
    <property type="entry name" value="FomD-like"/>
    <property type="match status" value="1"/>
</dbReference>
<dbReference type="Pfam" id="PF04167">
    <property type="entry name" value="DUF402"/>
    <property type="match status" value="1"/>
</dbReference>
<dbReference type="EMBL" id="BAAALD010000156">
    <property type="protein sequence ID" value="GAA1125764.1"/>
    <property type="molecule type" value="Genomic_DNA"/>
</dbReference>
<accession>A0ABN1U6Z4</accession>
<dbReference type="SUPFAM" id="SSF159234">
    <property type="entry name" value="FomD-like"/>
    <property type="match status" value="1"/>
</dbReference>
<dbReference type="InterPro" id="IPR035930">
    <property type="entry name" value="FomD-like_sf"/>
</dbReference>
<comment type="caution">
    <text evidence="2">The sequence shown here is derived from an EMBL/GenBank/DDBJ whole genome shotgun (WGS) entry which is preliminary data.</text>
</comment>
<dbReference type="InterPro" id="IPR007295">
    <property type="entry name" value="DUF402"/>
</dbReference>
<organism evidence="2 3">
    <name type="scientific">Kitasatospora arboriphila</name>
    <dbReference type="NCBI Taxonomy" id="258052"/>
    <lineage>
        <taxon>Bacteria</taxon>
        <taxon>Bacillati</taxon>
        <taxon>Actinomycetota</taxon>
        <taxon>Actinomycetes</taxon>
        <taxon>Kitasatosporales</taxon>
        <taxon>Streptomycetaceae</taxon>
        <taxon>Kitasatospora</taxon>
    </lineage>
</organism>